<evidence type="ECO:0000259" key="1">
    <source>
        <dbReference type="PROSITE" id="PS51184"/>
    </source>
</evidence>
<dbReference type="InterPro" id="IPR003347">
    <property type="entry name" value="JmjC_dom"/>
</dbReference>
<dbReference type="OrthoDB" id="47172at2759"/>
<dbReference type="EMBL" id="NAJL01000001">
    <property type="protein sequence ID" value="TKA34327.1"/>
    <property type="molecule type" value="Genomic_DNA"/>
</dbReference>
<dbReference type="AlphaFoldDB" id="A0A4U0UG54"/>
<dbReference type="Proteomes" id="UP000308549">
    <property type="component" value="Unassembled WGS sequence"/>
</dbReference>
<dbReference type="SMART" id="SM00558">
    <property type="entry name" value="JmjC"/>
    <property type="match status" value="1"/>
</dbReference>
<dbReference type="Gene3D" id="2.60.120.650">
    <property type="entry name" value="Cupin"/>
    <property type="match status" value="1"/>
</dbReference>
<feature type="domain" description="JmjC" evidence="1">
    <location>
        <begin position="264"/>
        <end position="465"/>
    </location>
</feature>
<name>A0A4U0UG54_9PEZI</name>
<comment type="caution">
    <text evidence="2">The sequence shown here is derived from an EMBL/GenBank/DDBJ whole genome shotgun (WGS) entry which is preliminary data.</text>
</comment>
<dbReference type="SUPFAM" id="SSF51197">
    <property type="entry name" value="Clavaminate synthase-like"/>
    <property type="match status" value="1"/>
</dbReference>
<dbReference type="InterPro" id="IPR041667">
    <property type="entry name" value="Cupin_8"/>
</dbReference>
<dbReference type="PROSITE" id="PS51184">
    <property type="entry name" value="JMJC"/>
    <property type="match status" value="1"/>
</dbReference>
<keyword evidence="3" id="KW-1185">Reference proteome</keyword>
<dbReference type="PANTHER" id="PTHR12461:SF101">
    <property type="entry name" value="TRNA WYBUTOSINE-SYNTHESIZING PROTEIN 4"/>
    <property type="match status" value="1"/>
</dbReference>
<evidence type="ECO:0000313" key="3">
    <source>
        <dbReference type="Proteomes" id="UP000308549"/>
    </source>
</evidence>
<accession>A0A4U0UG54</accession>
<proteinExistence type="predicted"/>
<sequence length="465" mass="52843">MSDEGETRGTKRKHLPDETRARFILGDNLEHLSCIIYKGLEEGVPGKTIMQCGAPLDLLYTRPRDALELALDKLNAYPFADVPAHWRELYEEASLYQAAMILKYRAAVERGRRNIIERLRPRVRIEGGDWTQEIVAVLDRGMQLSGATGRKKLYENVFQQLESLFPEKTLNGIPAAFHTVTPCDLATEQPVTLSREVLGLIGFQHWLDNERRPLIIAGALAEWPATQLWKDPRYLLGLTLGGRRLVPVEVGRLYTDDDWGQRLIPFHSFMTDYLLPEHPTEIGYLAQHDLFDHIPALKADVITPDYCWTTPPISEDEATLKTAGLGTVQQLDEPLVNAWLGPSGTRTPLHTDPYHNILCQVIGFKYVRLYPPAETACLYPQGIDDKGVNMENTSQVDISHHAARALGRDWDPDAVRVIEEQFPKFAEARYEEAILKPGECLYVPLGWWHYVESLSTSFSVSFWWN</sequence>
<organism evidence="2 3">
    <name type="scientific">Salinomyces thailandicus</name>
    <dbReference type="NCBI Taxonomy" id="706561"/>
    <lineage>
        <taxon>Eukaryota</taxon>
        <taxon>Fungi</taxon>
        <taxon>Dikarya</taxon>
        <taxon>Ascomycota</taxon>
        <taxon>Pezizomycotina</taxon>
        <taxon>Dothideomycetes</taxon>
        <taxon>Dothideomycetidae</taxon>
        <taxon>Mycosphaerellales</taxon>
        <taxon>Teratosphaeriaceae</taxon>
        <taxon>Salinomyces</taxon>
    </lineage>
</organism>
<protein>
    <recommendedName>
        <fullName evidence="1">JmjC domain-containing protein</fullName>
    </recommendedName>
</protein>
<dbReference type="PANTHER" id="PTHR12461">
    <property type="entry name" value="HYPOXIA-INDUCIBLE FACTOR 1 ALPHA INHIBITOR-RELATED"/>
    <property type="match status" value="1"/>
</dbReference>
<dbReference type="Pfam" id="PF13621">
    <property type="entry name" value="Cupin_8"/>
    <property type="match status" value="1"/>
</dbReference>
<gene>
    <name evidence="2" type="ORF">B0A50_00307</name>
</gene>
<reference evidence="2 3" key="1">
    <citation type="submission" date="2017-03" db="EMBL/GenBank/DDBJ databases">
        <title>Genomes of endolithic fungi from Antarctica.</title>
        <authorList>
            <person name="Coleine C."/>
            <person name="Masonjones S."/>
            <person name="Stajich J.E."/>
        </authorList>
    </citation>
    <scope>NUCLEOTIDE SEQUENCE [LARGE SCALE GENOMIC DNA]</scope>
    <source>
        <strain evidence="2 3">CCFEE 6315</strain>
    </source>
</reference>
<evidence type="ECO:0000313" key="2">
    <source>
        <dbReference type="EMBL" id="TKA34327.1"/>
    </source>
</evidence>